<feature type="chain" id="PRO_5047318140" evidence="2">
    <location>
        <begin position="20"/>
        <end position="1016"/>
    </location>
</feature>
<name>A0ABM1B648_LIMPO</name>
<dbReference type="Proteomes" id="UP000694941">
    <property type="component" value="Unplaced"/>
</dbReference>
<evidence type="ECO:0000256" key="2">
    <source>
        <dbReference type="SAM" id="SignalP"/>
    </source>
</evidence>
<evidence type="ECO:0000313" key="4">
    <source>
        <dbReference type="RefSeq" id="XP_013775586.1"/>
    </source>
</evidence>
<keyword evidence="3" id="KW-1185">Reference proteome</keyword>
<dbReference type="GeneID" id="106460437"/>
<dbReference type="PANTHER" id="PTHR37687">
    <property type="entry name" value="AGAP006772-PA"/>
    <property type="match status" value="1"/>
</dbReference>
<organism evidence="3 4">
    <name type="scientific">Limulus polyphemus</name>
    <name type="common">Atlantic horseshoe crab</name>
    <dbReference type="NCBI Taxonomy" id="6850"/>
    <lineage>
        <taxon>Eukaryota</taxon>
        <taxon>Metazoa</taxon>
        <taxon>Ecdysozoa</taxon>
        <taxon>Arthropoda</taxon>
        <taxon>Chelicerata</taxon>
        <taxon>Merostomata</taxon>
        <taxon>Xiphosura</taxon>
        <taxon>Limulidae</taxon>
        <taxon>Limulus</taxon>
    </lineage>
</organism>
<feature type="region of interest" description="Disordered" evidence="1">
    <location>
        <begin position="700"/>
        <end position="757"/>
    </location>
</feature>
<reference evidence="4" key="1">
    <citation type="submission" date="2025-08" db="UniProtKB">
        <authorList>
            <consortium name="RefSeq"/>
        </authorList>
    </citation>
    <scope>IDENTIFICATION</scope>
    <source>
        <tissue evidence="4">Muscle</tissue>
    </source>
</reference>
<feature type="compositionally biased region" description="Acidic residues" evidence="1">
    <location>
        <begin position="829"/>
        <end position="839"/>
    </location>
</feature>
<sequence>MRQLIILFVLQGFAHFVPGLSLDDFRLLNLSDDQDTLRNALESVKRRRRQFEDGPVPPYYFDIPNKELSEIKRGEELSYYQTQKSGEINEPEDVSFDSSAMDKKIMWVAKEMEKNLKRATRDEMSIDVYNAPYRINDAKKRQDNYKTFDMGKMLPAMNNHIGSGYDRKWKRSESRLNDLRKRNLKKRRYFVPYSEDYSVENLDEPTDVLQLDTFPLSRDDEMAVEYLDTIINKDASDDFQELSHFKHRFPVEGVKFPDDEDNLHDNRFDLERNEKNDEDKYYPVFQIEQDLIPRFQSSSSKDNYGVMTKPMPRKNKIRSDESSKPNKIRVPSYDFQNYYNDMAMPGKNKMEIEDLPNFNVKKRVPSDFELADLQEQHRLMAMSRKKKTNIADSLGLLEEEIVPSDLQDGLQDNYRSMVLSGLKNVGNDDFPELMKYTGLLLDTKTSKPQKYNHFRDMPKEEIMLYENPSDLKKSKDLKPVKDINDIYPLGMMSQKKRKTVEIPDKFMDDSLQNLQELGKRRTLQDIFDDQRRVFHVPGFYSSERNYEEGDFLDKENRLPFLSEEKRLALKKREEHFNGRNDNKEENMLGELKNILKDEEERNRVQKRQEETEKQILGNYKSRNNDTDDIETRSLSDEQNSSQDKSDEDLPGSNKGVDFEKWLRKEYIKTMAQALNTMKRKRSEDWVPIISHDLEDNFRRSVTEETDNIQNSKKTQTPKMFEENKQSDQQRTSKNMKESKEDESNGQKDEMNNIDNPDSEETFQFTLAENKIKDIEQSMLNDAIDMIQRNPAEGSRSDLTKAIHRIRAAKDLDEIRRALNHLESTLGQMEEQDISEESDPSTDNKSRRISSYFNILRENGETEEADDIQSADKRNEEDLSLNAALNESFYQSLLDSKTTSSDERNEDDQCPPLDLLTSGCSFLEDVFPTIPIDRSLERACSWLEICYKCGEAFGLSSDNCDVGFLKESATLCQDDVPCNTLARAMLVPLRQQRVFFKRVVPAICHKESCIEDFLLTA</sequence>
<dbReference type="InterPro" id="IPR038875">
    <property type="entry name" value="PLA2_conodipine-like"/>
</dbReference>
<dbReference type="PANTHER" id="PTHR37687:SF1">
    <property type="entry name" value="AGAP006772-PA"/>
    <property type="match status" value="1"/>
</dbReference>
<feature type="compositionally biased region" description="Basic and acidic residues" evidence="1">
    <location>
        <begin position="622"/>
        <end position="635"/>
    </location>
</feature>
<accession>A0ABM1B648</accession>
<feature type="region of interest" description="Disordered" evidence="1">
    <location>
        <begin position="577"/>
        <end position="655"/>
    </location>
</feature>
<evidence type="ECO:0000256" key="1">
    <source>
        <dbReference type="SAM" id="MobiDB-lite"/>
    </source>
</evidence>
<feature type="compositionally biased region" description="Basic and acidic residues" evidence="1">
    <location>
        <begin position="577"/>
        <end position="586"/>
    </location>
</feature>
<protein>
    <submittedName>
        <fullName evidence="4">Uncharacterized protein LOC106460437 isoform X1</fullName>
    </submittedName>
</protein>
<feature type="region of interest" description="Disordered" evidence="1">
    <location>
        <begin position="823"/>
        <end position="846"/>
    </location>
</feature>
<feature type="signal peptide" evidence="2">
    <location>
        <begin position="1"/>
        <end position="19"/>
    </location>
</feature>
<feature type="compositionally biased region" description="Basic and acidic residues" evidence="1">
    <location>
        <begin position="593"/>
        <end position="613"/>
    </location>
</feature>
<keyword evidence="2" id="KW-0732">Signal</keyword>
<feature type="compositionally biased region" description="Basic and acidic residues" evidence="1">
    <location>
        <begin position="734"/>
        <end position="750"/>
    </location>
</feature>
<feature type="region of interest" description="Disordered" evidence="1">
    <location>
        <begin position="298"/>
        <end position="329"/>
    </location>
</feature>
<feature type="compositionally biased region" description="Polar residues" evidence="1">
    <location>
        <begin position="707"/>
        <end position="717"/>
    </location>
</feature>
<dbReference type="RefSeq" id="XP_013775586.1">
    <property type="nucleotide sequence ID" value="XM_013920132.2"/>
</dbReference>
<proteinExistence type="predicted"/>
<evidence type="ECO:0000313" key="3">
    <source>
        <dbReference type="Proteomes" id="UP000694941"/>
    </source>
</evidence>
<gene>
    <name evidence="4" type="primary">LOC106460437</name>
</gene>